<dbReference type="Proteomes" id="UP000008783">
    <property type="component" value="Unassembled WGS sequence"/>
</dbReference>
<dbReference type="InParanoid" id="E3JWY6"/>
<proteinExistence type="predicted"/>
<dbReference type="HOGENOM" id="CLU_079433_0_0_1"/>
<protein>
    <submittedName>
        <fullName evidence="1">Uncharacterized protein</fullName>
    </submittedName>
</protein>
<dbReference type="RefSeq" id="XP_003320980.1">
    <property type="nucleotide sequence ID" value="XM_003320932.1"/>
</dbReference>
<name>E3JWY6_PUCGT</name>
<dbReference type="EMBL" id="DS178266">
    <property type="protein sequence ID" value="EFP76561.1"/>
    <property type="molecule type" value="Genomic_DNA"/>
</dbReference>
<reference evidence="2" key="2">
    <citation type="journal article" date="2011" name="Proc. Natl. Acad. Sci. U.S.A.">
        <title>Obligate biotrophy features unraveled by the genomic analysis of rust fungi.</title>
        <authorList>
            <person name="Duplessis S."/>
            <person name="Cuomo C.A."/>
            <person name="Lin Y.-C."/>
            <person name="Aerts A."/>
            <person name="Tisserant E."/>
            <person name="Veneault-Fourrey C."/>
            <person name="Joly D.L."/>
            <person name="Hacquard S."/>
            <person name="Amselem J."/>
            <person name="Cantarel B.L."/>
            <person name="Chiu R."/>
            <person name="Coutinho P.M."/>
            <person name="Feau N."/>
            <person name="Field M."/>
            <person name="Frey P."/>
            <person name="Gelhaye E."/>
            <person name="Goldberg J."/>
            <person name="Grabherr M.G."/>
            <person name="Kodira C.D."/>
            <person name="Kohler A."/>
            <person name="Kuees U."/>
            <person name="Lindquist E.A."/>
            <person name="Lucas S.M."/>
            <person name="Mago R."/>
            <person name="Mauceli E."/>
            <person name="Morin E."/>
            <person name="Murat C."/>
            <person name="Pangilinan J.L."/>
            <person name="Park R."/>
            <person name="Pearson M."/>
            <person name="Quesneville H."/>
            <person name="Rouhier N."/>
            <person name="Sakthikumar S."/>
            <person name="Salamov A.A."/>
            <person name="Schmutz J."/>
            <person name="Selles B."/>
            <person name="Shapiro H."/>
            <person name="Tanguay P."/>
            <person name="Tuskan G.A."/>
            <person name="Henrissat B."/>
            <person name="Van de Peer Y."/>
            <person name="Rouze P."/>
            <person name="Ellis J.G."/>
            <person name="Dodds P.N."/>
            <person name="Schein J.E."/>
            <person name="Zhong S."/>
            <person name="Hamelin R.C."/>
            <person name="Grigoriev I.V."/>
            <person name="Szabo L.J."/>
            <person name="Martin F."/>
        </authorList>
    </citation>
    <scope>NUCLEOTIDE SEQUENCE [LARGE SCALE GENOMIC DNA]</scope>
    <source>
        <strain evidence="2">CRL 75-36-700-3 / race SCCL</strain>
    </source>
</reference>
<dbReference type="KEGG" id="pgr:PGTG_02022"/>
<dbReference type="OrthoDB" id="10459658at2759"/>
<sequence length="238" mass="28960">MKEEIDPEIQLNESEEEVIKITRKLKEFLLKGLETGHLKDSTQKFFWDVREDLLKLRRRIIDPKDFRIEDYTIRGIDPSLFHIFDFLESRMNVRDNEVLKRAAEEERRKFYWKRLRLNLIAYGITRIHFQKDKAWNQKIRGNQAYRELIDMLDAEVKNFKNIPKLINQKFYKRESEVHGKVKELSGRIPFGSEIPQLKFMKFVHQQTNLVQDQWQQRFGWNVNCPNHMDWSSFSLWKN</sequence>
<keyword evidence="2" id="KW-1185">Reference proteome</keyword>
<evidence type="ECO:0000313" key="2">
    <source>
        <dbReference type="Proteomes" id="UP000008783"/>
    </source>
</evidence>
<dbReference type="VEuPathDB" id="FungiDB:PGTG_02022"/>
<dbReference type="GeneID" id="10528418"/>
<accession>E3JWY6</accession>
<gene>
    <name evidence="1" type="ORF">PGTG_02022</name>
</gene>
<organism evidence="1 2">
    <name type="scientific">Puccinia graminis f. sp. tritici (strain CRL 75-36-700-3 / race SCCL)</name>
    <name type="common">Black stem rust fungus</name>
    <dbReference type="NCBI Taxonomy" id="418459"/>
    <lineage>
        <taxon>Eukaryota</taxon>
        <taxon>Fungi</taxon>
        <taxon>Dikarya</taxon>
        <taxon>Basidiomycota</taxon>
        <taxon>Pucciniomycotina</taxon>
        <taxon>Pucciniomycetes</taxon>
        <taxon>Pucciniales</taxon>
        <taxon>Pucciniaceae</taxon>
        <taxon>Puccinia</taxon>
    </lineage>
</organism>
<reference key="1">
    <citation type="submission" date="2007-01" db="EMBL/GenBank/DDBJ databases">
        <title>The Genome Sequence of Puccinia graminis f. sp. tritici Strain CRL 75-36-700-3.</title>
        <authorList>
            <consortium name="The Broad Institute Genome Sequencing Platform"/>
            <person name="Birren B."/>
            <person name="Lander E."/>
            <person name="Galagan J."/>
            <person name="Nusbaum C."/>
            <person name="Devon K."/>
            <person name="Cuomo C."/>
            <person name="Jaffe D."/>
            <person name="Butler J."/>
            <person name="Alvarez P."/>
            <person name="Gnerre S."/>
            <person name="Grabherr M."/>
            <person name="Mauceli E."/>
            <person name="Brockman W."/>
            <person name="Young S."/>
            <person name="LaButti K."/>
            <person name="Sykes S."/>
            <person name="DeCaprio D."/>
            <person name="Crawford M."/>
            <person name="Koehrsen M."/>
            <person name="Engels R."/>
            <person name="Montgomery P."/>
            <person name="Pearson M."/>
            <person name="Howarth C."/>
            <person name="Larson L."/>
            <person name="White J."/>
            <person name="Zeng Q."/>
            <person name="Kodira C."/>
            <person name="Yandava C."/>
            <person name="Alvarado L."/>
            <person name="O'Leary S."/>
            <person name="Szabo L."/>
            <person name="Dean R."/>
            <person name="Schein J."/>
        </authorList>
    </citation>
    <scope>NUCLEOTIDE SEQUENCE</scope>
    <source>
        <strain>CRL 75-36-700-3</strain>
    </source>
</reference>
<evidence type="ECO:0000313" key="1">
    <source>
        <dbReference type="EMBL" id="EFP76561.1"/>
    </source>
</evidence>
<dbReference type="AlphaFoldDB" id="E3JWY6"/>